<evidence type="ECO:0000256" key="1">
    <source>
        <dbReference type="SAM" id="MobiDB-lite"/>
    </source>
</evidence>
<dbReference type="EMBL" id="GBRD01018120">
    <property type="protein sequence ID" value="JAG47707.1"/>
    <property type="molecule type" value="Transcribed_RNA"/>
</dbReference>
<name>A0A0K8S342_LYGHE</name>
<feature type="region of interest" description="Disordered" evidence="1">
    <location>
        <begin position="16"/>
        <end position="78"/>
    </location>
</feature>
<organism evidence="2">
    <name type="scientific">Lygus hesperus</name>
    <name type="common">Western plant bug</name>
    <dbReference type="NCBI Taxonomy" id="30085"/>
    <lineage>
        <taxon>Eukaryota</taxon>
        <taxon>Metazoa</taxon>
        <taxon>Ecdysozoa</taxon>
        <taxon>Arthropoda</taxon>
        <taxon>Hexapoda</taxon>
        <taxon>Insecta</taxon>
        <taxon>Pterygota</taxon>
        <taxon>Neoptera</taxon>
        <taxon>Paraneoptera</taxon>
        <taxon>Hemiptera</taxon>
        <taxon>Heteroptera</taxon>
        <taxon>Panheteroptera</taxon>
        <taxon>Cimicomorpha</taxon>
        <taxon>Miridae</taxon>
        <taxon>Mirini</taxon>
        <taxon>Lygus</taxon>
    </lineage>
</organism>
<accession>A0A0K8S342</accession>
<protein>
    <submittedName>
        <fullName evidence="2">Uncharacterized protein</fullName>
    </submittedName>
</protein>
<proteinExistence type="predicted"/>
<dbReference type="PANTHER" id="PTHR12156:SF5">
    <property type="entry name" value="FI18040P1"/>
    <property type="match status" value="1"/>
</dbReference>
<dbReference type="AlphaFoldDB" id="A0A0K8S342"/>
<reference evidence="2" key="1">
    <citation type="submission" date="2014-09" db="EMBL/GenBank/DDBJ databases">
        <authorList>
            <person name="Magalhaes I.L.F."/>
            <person name="Oliveira U."/>
            <person name="Santos F.R."/>
            <person name="Vidigal T.H.D.A."/>
            <person name="Brescovit A.D."/>
            <person name="Santos A.J."/>
        </authorList>
    </citation>
    <scope>NUCLEOTIDE SEQUENCE</scope>
</reference>
<dbReference type="PANTHER" id="PTHR12156">
    <property type="entry name" value="PLECKSTRIN HOMOLOGY-LIKE DOMAIN, FAMILY B, MEMBER 3"/>
    <property type="match status" value="1"/>
</dbReference>
<feature type="compositionally biased region" description="Basic and acidic residues" evidence="1">
    <location>
        <begin position="16"/>
        <end position="25"/>
    </location>
</feature>
<sequence length="136" mass="16019">MALWLYFGNMRRTQMKEEAMKEEKEKRKRERRFPYRFSIRRRNNNDESVPSGSPESRPLSDISGYSDEQTTIRKRIKSSSNIHRPLTRYLPIRGETLDLRSHIETAGHQVDLCPHISIDSSSCRGYLQKEGLQVSY</sequence>
<evidence type="ECO:0000313" key="2">
    <source>
        <dbReference type="EMBL" id="JAG47707.1"/>
    </source>
</evidence>
<dbReference type="InterPro" id="IPR052212">
    <property type="entry name" value="PH-like_domain"/>
</dbReference>
<dbReference type="EMBL" id="GBRD01018123">
    <property type="protein sequence ID" value="JAG47704.1"/>
    <property type="molecule type" value="Transcribed_RNA"/>
</dbReference>